<dbReference type="InterPro" id="IPR036116">
    <property type="entry name" value="FN3_sf"/>
</dbReference>
<dbReference type="SUPFAM" id="SSF49265">
    <property type="entry name" value="Fibronectin type III"/>
    <property type="match status" value="1"/>
</dbReference>
<dbReference type="OrthoDB" id="504170at2759"/>
<protein>
    <submittedName>
        <fullName evidence="4">Extracellular protein</fullName>
    </submittedName>
</protein>
<dbReference type="RefSeq" id="XP_028873315.1">
    <property type="nucleotide sequence ID" value="XM_029018322.1"/>
</dbReference>
<evidence type="ECO:0000313" key="5">
    <source>
        <dbReference type="Proteomes" id="UP000186176"/>
    </source>
</evidence>
<dbReference type="Proteomes" id="UP000186176">
    <property type="component" value="Unassembled WGS sequence"/>
</dbReference>
<evidence type="ECO:0000313" key="4">
    <source>
        <dbReference type="EMBL" id="OII71696.1"/>
    </source>
</evidence>
<dbReference type="SMART" id="SM00060">
    <property type="entry name" value="FN3"/>
    <property type="match status" value="1"/>
</dbReference>
<dbReference type="PROSITE" id="PS50853">
    <property type="entry name" value="FN3"/>
    <property type="match status" value="1"/>
</dbReference>
<evidence type="ECO:0000256" key="1">
    <source>
        <dbReference type="SAM" id="Phobius"/>
    </source>
</evidence>
<dbReference type="CDD" id="cd00063">
    <property type="entry name" value="FN3"/>
    <property type="match status" value="1"/>
</dbReference>
<keyword evidence="1" id="KW-0472">Membrane</keyword>
<keyword evidence="2" id="KW-0732">Signal</keyword>
<keyword evidence="1" id="KW-1133">Transmembrane helix</keyword>
<name>A0A1J4MBU2_9CRYT</name>
<dbReference type="InterPro" id="IPR003961">
    <property type="entry name" value="FN3_dom"/>
</dbReference>
<organism evidence="4 5">
    <name type="scientific">Cryptosporidium ubiquitum</name>
    <dbReference type="NCBI Taxonomy" id="857276"/>
    <lineage>
        <taxon>Eukaryota</taxon>
        <taxon>Sar</taxon>
        <taxon>Alveolata</taxon>
        <taxon>Apicomplexa</taxon>
        <taxon>Conoidasida</taxon>
        <taxon>Coccidia</taxon>
        <taxon>Eucoccidiorida</taxon>
        <taxon>Eimeriorina</taxon>
        <taxon>Cryptosporidiidae</taxon>
        <taxon>Cryptosporidium</taxon>
    </lineage>
</organism>
<proteinExistence type="predicted"/>
<evidence type="ECO:0000256" key="2">
    <source>
        <dbReference type="SAM" id="SignalP"/>
    </source>
</evidence>
<dbReference type="GeneID" id="39978101"/>
<gene>
    <name evidence="4" type="ORF">cubi_01310</name>
</gene>
<keyword evidence="5" id="KW-1185">Reference proteome</keyword>
<evidence type="ECO:0000259" key="3">
    <source>
        <dbReference type="PROSITE" id="PS50853"/>
    </source>
</evidence>
<sequence length="2430" mass="284165">MVFKILKYNITLILLIIFRAKSNLQNHLKNDHLITINTNLRNEISVFEIIKIENQRFTPKYVNVDFYWDKYQVSDIYKEVCYFYKFQNTQKISENKLKNEYSCSMKRMNLFQAAFSKDPINLKEINGEMLKLSKRLLIFFDYEYDPSRPNHSSNNDIDIWRDTHYNKLKLTNLIVPGKGSSRLYIKTETDSAFVGNYFGHLKIKYEDKVELKRVKLSIGPPPLNVFITKETQTLESDDKIIIIDLKLRNHLIFRNLNIFVKPMLKGLEENLCSIRNKFLVKSQIIEIKPGELENIQVKCIMGRLRPESIKELLIIQINSFWKNSSRYTTTYTYNEMLKQEEKFNRGLFLSDFILDDPISEEYFNFNMILYQRDLMKHLKDNNKESISFEDSFKEDFHPFQYWITLDLLQISEEILSLKDIKILIKIDNSPSEFLRVTFYDKNIEKAYELDSVTQTNSLLFFKINLEFSPKTWVNNIFLSKENGKLQIPIKVLLFEKNKNIYEERNFLEKTWIFNLDIESKFEEYIIRNNIIKNKNGQFRLIVNNLDQNINMNMLSIKNSDKKSEKTEIRLLKSKNKSFILISKVLALKIRKYEVVNLMLNFKGLIDRKILELKQAKSAKSNSIEDLPYFLELGNNKRLQLATLANCGIVEMSKNEVDFGIVPVSLFGNPKLIQKIEVKIKRFKTKTKCSKKFSVGFRLSSNFNLKLIRKNNPYPSSNTVYTKIVGKDTKLVKEYIYDFLIEDSEVFLIFIEPNFDISINVEHKKSANISTLLEVYTPLTMRRELKYEQIDIWRDSMLENEFLKRNLFFTEFIKIACIIRSLHISAGSPHIRSALHSEIMSQELVKNGKLPISLFLIEVKNEEEFPVQYSLQRDVSLWNKQEKSTKEYFTENYTFYISYDSDGKNKLKKRINEFEKQFSVFENKTFFENVSERTELFDNLAFNFPFKNLYLMNVIMVLRLGMVCIYNGEIFSHKNSFCVKLLPIEIAEKLENLKISMGHLRLNIWQVTIRFSLNIGADFVTGLKLYETGRIDWYFYGLDGSFVDNPEVFEKFIPILVSNMDLESAFVLREIVEFEKIKNLVRISTVPWLEVSNEVPRTGYLLPKENRLISILVHNQIITSSSIYSKIKELKCSYNLVFKGITDIGETLDGSDDSFSRMLLENDQELRQESIGMKSLFSLDWTIPNVINDLGYGGGFVKKITLINPPISKIGEDLSALEYVQFIVEIQNPIICTKKESGTYQDENENQSDFFRTDDTEQEFEEYGSDETNQLKDKFCTPFNNLEIVKGFRVIWYPYNNFSPTNYKSVEILIEDVPKYDFKTSSYSLKSSKEKESEESLEVSRIFTDYIKESGSEDSDYAYLLKINYNFVLNQQYTFKFAITHHKNIKNSVFIPPFGFNITAQNHSIRWLRSLSSIESDISQTLLIKNFAKKICKGDINILSDNSLVLKWDKEFLNIISTFSVSYFEVDIIDQMEEEWQVKELMSDLITEEKTTHSTNKKLIFITNPQKTQEGISKFFSEDINNETRLFIKIPGLPSSLKLKIVVEIEDYNSEKFQCISKAFQTKDGVPTEPKDFQFIPLTINSVKLSWDIPKSEGGSQILDYLINLSPELVNSPNEYKIGNITIISDKLMVILDQIFPMVTYKATVQARNKFGLGRPSTINHVTPRSINSCINIDNYKLIINESSKRQISWKAENFEKIDLKTVLVYVYCNIRDGTKSQFFLIELLKALNVCRMDGTKAFCTWIEEECMVNLRCDSYSIKMINKTDKSGNEDFLCINELGTQKPRRLKGDFNNDITLDHTVKVYHISSMDEINNIGVKREKIYYPKGYNPEWENGLIKTIMKINLLGQNTSQIEIEVNYLYETENLEEIMLNGTVGNVWYKKYYYDLKQEKAIQSLGNMKNWSIFEEENYLAINNHKIGQLEQIELMVLNLIPEMTVMISVRELDRSNTEISVSRHVLRIPNKFKKIELTNRKLLSSGILKVELDNHFVTQKELSDKKNRIGSNWRYLNEREKGSKNELKLNMNTDLESIGSDLSNSLFISSKLVIDGWPEDFERRLFEEVEITINSGYLRFNNNSKEISGPVKNYKPISELKIYNQSKSQEEISNLFDGNPETGIYFYNNNSSDLFTSGIENVINEEYFPHISLSFNPPICILYAKLYWEGNRSPVSTMVSVGLRSKNVSKPRIRNYNPIVHECFHSPIYGNKSYTQERIDTIQIIPPEEMVNTYLTNPSNRYSYTHNFTLSFAGSCADSGIKETKDEVILSIKEIEIIPCISNDLVLSYSNPLSETNMSLVNSQYILRKSQLEEKYLEIQNIILDNLRKETKGDKTDLNLRNISIKYKKPINETKIYLDLNTILSEESKLRSTHIPSIRLLIQDNIKEEESLRSPKNHRRLAEHRNVSELSFIVGYILHLWFNLTIVFFWNLIYIFKKLN</sequence>
<comment type="caution">
    <text evidence="4">The sequence shown here is derived from an EMBL/GenBank/DDBJ whole genome shotgun (WGS) entry which is preliminary data.</text>
</comment>
<feature type="transmembrane region" description="Helical" evidence="1">
    <location>
        <begin position="2403"/>
        <end position="2426"/>
    </location>
</feature>
<feature type="chain" id="PRO_5009630277" evidence="2">
    <location>
        <begin position="23"/>
        <end position="2430"/>
    </location>
</feature>
<dbReference type="Gene3D" id="2.60.40.10">
    <property type="entry name" value="Immunoglobulins"/>
    <property type="match status" value="1"/>
</dbReference>
<feature type="signal peptide" evidence="2">
    <location>
        <begin position="1"/>
        <end position="22"/>
    </location>
</feature>
<reference evidence="4 5" key="1">
    <citation type="submission" date="2016-10" db="EMBL/GenBank/DDBJ databases">
        <title>Reductive evolution of mitochondrial metabolism and differential evolution of invasion-related proteins in Cryptosporidium.</title>
        <authorList>
            <person name="Liu S."/>
            <person name="Roellig D.M."/>
            <person name="Guo Y."/>
            <person name="Li N."/>
            <person name="Frace M.A."/>
            <person name="Tang K."/>
            <person name="Zhang L."/>
            <person name="Feng Y."/>
            <person name="Xiao L."/>
        </authorList>
    </citation>
    <scope>NUCLEOTIDE SEQUENCE [LARGE SCALE GENOMIC DNA]</scope>
    <source>
        <strain evidence="4">39726</strain>
    </source>
</reference>
<feature type="domain" description="Fibronectin type-III" evidence="3">
    <location>
        <begin position="1568"/>
        <end position="1666"/>
    </location>
</feature>
<dbReference type="InterPro" id="IPR013783">
    <property type="entry name" value="Ig-like_fold"/>
</dbReference>
<keyword evidence="1" id="KW-0812">Transmembrane</keyword>
<dbReference type="EMBL" id="LRBP01000028">
    <property type="protein sequence ID" value="OII71696.1"/>
    <property type="molecule type" value="Genomic_DNA"/>
</dbReference>
<dbReference type="VEuPathDB" id="CryptoDB:cubi_01310"/>
<dbReference type="Pfam" id="PF00041">
    <property type="entry name" value="fn3"/>
    <property type="match status" value="1"/>
</dbReference>
<accession>A0A1J4MBU2</accession>